<dbReference type="EMBL" id="DF820471">
    <property type="protein sequence ID" value="GAK59874.1"/>
    <property type="molecule type" value="Genomic_DNA"/>
</dbReference>
<dbReference type="Pfam" id="PF01992">
    <property type="entry name" value="vATP-synt_AC39"/>
    <property type="match status" value="1"/>
</dbReference>
<dbReference type="PANTHER" id="PTHR38682">
    <property type="entry name" value="V-TYPE ATP SYNTHASE SUBUNIT C"/>
    <property type="match status" value="1"/>
</dbReference>
<dbReference type="SUPFAM" id="SSF103486">
    <property type="entry name" value="V-type ATP synthase subunit C"/>
    <property type="match status" value="1"/>
</dbReference>
<dbReference type="STRING" id="1499967.U27_06860"/>
<evidence type="ECO:0000256" key="1">
    <source>
        <dbReference type="ARBA" id="ARBA00006709"/>
    </source>
</evidence>
<organism evidence="4">
    <name type="scientific">Vecturithrix granuli</name>
    <dbReference type="NCBI Taxonomy" id="1499967"/>
    <lineage>
        <taxon>Bacteria</taxon>
        <taxon>Candidatus Moduliflexota</taxon>
        <taxon>Candidatus Vecturitrichia</taxon>
        <taxon>Candidatus Vecturitrichales</taxon>
        <taxon>Candidatus Vecturitrichaceae</taxon>
        <taxon>Candidatus Vecturithrix</taxon>
    </lineage>
</organism>
<keyword evidence="2" id="KW-0813">Transport</keyword>
<dbReference type="InterPro" id="IPR035067">
    <property type="entry name" value="V-type_ATPase_csu/dsu"/>
</dbReference>
<name>A0A081C5L9_VECG1</name>
<dbReference type="InterPro" id="IPR002843">
    <property type="entry name" value="ATPase_V0-cplx_csu/dsu"/>
</dbReference>
<dbReference type="InterPro" id="IPR036079">
    <property type="entry name" value="ATPase_csu/dsu_sf"/>
</dbReference>
<dbReference type="Gene3D" id="1.20.1690.10">
    <property type="entry name" value="V-type ATP synthase subunit C domain"/>
    <property type="match status" value="2"/>
</dbReference>
<dbReference type="PANTHER" id="PTHR38682:SF1">
    <property type="entry name" value="V-TYPE ATP SYNTHASE SUBUNIT C"/>
    <property type="match status" value="1"/>
</dbReference>
<proteinExistence type="inferred from homology"/>
<evidence type="ECO:0000256" key="3">
    <source>
        <dbReference type="ARBA" id="ARBA00023065"/>
    </source>
</evidence>
<gene>
    <name evidence="4" type="ORF">U27_06860</name>
</gene>
<dbReference type="InterPro" id="IPR050873">
    <property type="entry name" value="V-ATPase_V0D/AC39_subunit"/>
</dbReference>
<dbReference type="AlphaFoldDB" id="A0A081C5L9"/>
<comment type="similarity">
    <text evidence="1">Belongs to the V-ATPase V0D/AC39 subunit family.</text>
</comment>
<accession>A0A081C5L9</accession>
<sequence>MATIDKQYLYSIGRVKELEKGLLIQTHLARILEAENPLAVLRSLGFFRTSDDHERQESIDELFERERKQNRTLLHELIAESPLEDVFLLPFDFENIKLYVKAKLTGNAALKDLALEEGKFRKQHLFQAIFENTSTDIPAVIMDDIKAITEEFQTNQRFAPIDARLHWRLRTLQLDLARRAKSAFLVEYLQRLSDTQNISTTFRRKFHQLGRETLAAMLLDTGTLAPGFFERVYDGGWESLAAAFRPTPYGELAAAAIADLRPETFLPTLDVLCANFMLGFLRTTKQMSTGIEPILAFYLAREQELRMVQTILAGKRFGYAQDNIQQRMRELYS</sequence>
<keyword evidence="5" id="KW-1185">Reference proteome</keyword>
<reference evidence="4" key="1">
    <citation type="journal article" date="2015" name="PeerJ">
        <title>First genomic representation of candidate bacterial phylum KSB3 points to enhanced environmental sensing as a trigger of wastewater bulking.</title>
        <authorList>
            <person name="Sekiguchi Y."/>
            <person name="Ohashi A."/>
            <person name="Parks D.H."/>
            <person name="Yamauchi T."/>
            <person name="Tyson G.W."/>
            <person name="Hugenholtz P."/>
        </authorList>
    </citation>
    <scope>NUCLEOTIDE SEQUENCE [LARGE SCALE GENOMIC DNA]</scope>
</reference>
<dbReference type="HOGENOM" id="CLU_059311_1_0_0"/>
<dbReference type="Gene3D" id="1.10.132.50">
    <property type="entry name" value="ATP synthase (C/AC39) subunit, domain 3"/>
    <property type="match status" value="1"/>
</dbReference>
<evidence type="ECO:0000256" key="2">
    <source>
        <dbReference type="ARBA" id="ARBA00022448"/>
    </source>
</evidence>
<dbReference type="eggNOG" id="COG1527">
    <property type="taxonomic scope" value="Bacteria"/>
</dbReference>
<keyword evidence="3" id="KW-0406">Ion transport</keyword>
<dbReference type="GO" id="GO:0046961">
    <property type="term" value="F:proton-transporting ATPase activity, rotational mechanism"/>
    <property type="evidence" value="ECO:0007669"/>
    <property type="project" value="InterPro"/>
</dbReference>
<protein>
    <submittedName>
        <fullName evidence="4">ATP synthase, subunit C</fullName>
    </submittedName>
</protein>
<dbReference type="InterPro" id="IPR044911">
    <property type="entry name" value="V-type_ATPase_csu/dsu_dom_3"/>
</dbReference>
<evidence type="ECO:0000313" key="4">
    <source>
        <dbReference type="EMBL" id="GAK59874.1"/>
    </source>
</evidence>
<evidence type="ECO:0000313" key="5">
    <source>
        <dbReference type="Proteomes" id="UP000030661"/>
    </source>
</evidence>
<dbReference type="Proteomes" id="UP000030661">
    <property type="component" value="Unassembled WGS sequence"/>
</dbReference>